<dbReference type="InterPro" id="IPR058093">
    <property type="entry name" value="LA_2272-like"/>
</dbReference>
<dbReference type="InterPro" id="IPR008969">
    <property type="entry name" value="CarboxyPept-like_regulatory"/>
</dbReference>
<evidence type="ECO:0000256" key="1">
    <source>
        <dbReference type="SAM" id="SignalP"/>
    </source>
</evidence>
<reference evidence="2 3" key="1">
    <citation type="submission" date="2018-06" db="EMBL/GenBank/DDBJ databases">
        <title>Genomic Encyclopedia of Archaeal and Bacterial Type Strains, Phase II (KMG-II): from individual species to whole genera.</title>
        <authorList>
            <person name="Goeker M."/>
        </authorList>
    </citation>
    <scope>NUCLEOTIDE SEQUENCE [LARGE SCALE GENOMIC DNA]</scope>
    <source>
        <strain evidence="2 3">DSM 27372</strain>
    </source>
</reference>
<dbReference type="OrthoDB" id="5505971at2"/>
<dbReference type="Proteomes" id="UP000248198">
    <property type="component" value="Unassembled WGS sequence"/>
</dbReference>
<comment type="caution">
    <text evidence="2">The sequence shown here is derived from an EMBL/GenBank/DDBJ whole genome shotgun (WGS) entry which is preliminary data.</text>
</comment>
<protein>
    <submittedName>
        <fullName evidence="2">Carboxypeptidase-like protein</fullName>
    </submittedName>
</protein>
<dbReference type="Pfam" id="PF13715">
    <property type="entry name" value="CarbopepD_reg_2"/>
    <property type="match status" value="1"/>
</dbReference>
<dbReference type="NCBIfam" id="NF047436">
    <property type="entry name" value="LA_2272_repeat"/>
    <property type="match status" value="1"/>
</dbReference>
<gene>
    <name evidence="2" type="ORF">B0O44_101310</name>
</gene>
<keyword evidence="3" id="KW-1185">Reference proteome</keyword>
<keyword evidence="2" id="KW-0645">Protease</keyword>
<feature type="chain" id="PRO_5016378479" evidence="1">
    <location>
        <begin position="21"/>
        <end position="586"/>
    </location>
</feature>
<proteinExistence type="predicted"/>
<evidence type="ECO:0000313" key="2">
    <source>
        <dbReference type="EMBL" id="PYF76835.1"/>
    </source>
</evidence>
<dbReference type="Gene3D" id="2.60.40.1120">
    <property type="entry name" value="Carboxypeptidase-like, regulatory domain"/>
    <property type="match status" value="1"/>
</dbReference>
<keyword evidence="2" id="KW-0121">Carboxypeptidase</keyword>
<dbReference type="RefSeq" id="WP_110826939.1">
    <property type="nucleotide sequence ID" value="NZ_QKLU01000001.1"/>
</dbReference>
<dbReference type="GO" id="GO:0004180">
    <property type="term" value="F:carboxypeptidase activity"/>
    <property type="evidence" value="ECO:0007669"/>
    <property type="project" value="UniProtKB-KW"/>
</dbReference>
<feature type="signal peptide" evidence="1">
    <location>
        <begin position="1"/>
        <end position="20"/>
    </location>
</feature>
<organism evidence="2 3">
    <name type="scientific">Pedobacter nutrimenti</name>
    <dbReference type="NCBI Taxonomy" id="1241337"/>
    <lineage>
        <taxon>Bacteria</taxon>
        <taxon>Pseudomonadati</taxon>
        <taxon>Bacteroidota</taxon>
        <taxon>Sphingobacteriia</taxon>
        <taxon>Sphingobacteriales</taxon>
        <taxon>Sphingobacteriaceae</taxon>
        <taxon>Pedobacter</taxon>
    </lineage>
</organism>
<dbReference type="EMBL" id="QKLU01000001">
    <property type="protein sequence ID" value="PYF76835.1"/>
    <property type="molecule type" value="Genomic_DNA"/>
</dbReference>
<accession>A0A318URX3</accession>
<evidence type="ECO:0000313" key="3">
    <source>
        <dbReference type="Proteomes" id="UP000248198"/>
    </source>
</evidence>
<keyword evidence="2" id="KW-0378">Hydrolase</keyword>
<keyword evidence="1" id="KW-0732">Signal</keyword>
<dbReference type="AlphaFoldDB" id="A0A318URX3"/>
<sequence>MNRKLIVILLLSLYSSISYGQQSSSVPHLSKRVSVRAKQEKISDVLGQISTAGNFYFSYQGTLFKPDSLINLYAQDVSVRDVLDRLFKGKIDYRENGQYVILRSSSLHLTIEPDNITTAEHLYLISGYVLDTRTGSKVKQASVYEKKLLQSALTDEDGYFKLRFKGDYNEVVLTASKEGYRDTSLVFLSNITIKPEGYTDPEGDAGGRKGKGGGAGNLIESLGIGRFLVSSKQRIQSMNIPDFFANSPFQASITPGLSSHGMMSSQVINKGSLNLLGGYTAGLDGFEAAGLFNMSKGNVRYFQMAGLFNLVGGSTEGFQAAGLMNSVYVNSKGVQLAGLFNDVRGESNAFQAGGLFNHVRKNARGVQMSALMNIVHKDMNGFQAAGLLNTVSREMRGVQLSALINYAKKLSGVQIGLINIADHSDGYSIGLINLVKDGYHKISLSSNEVMNSNVAIKLGNAKLYSILMGGKNFSDTAKVEAYGFGLGHDFLFGKRFSMSTEVSAQSVLLKNGDYDNLLGKFQVNLQFQIFKGLTIFGGPAYSVYYSNAPAGSSGTGYKQQVAPSWSHSISDRTRGWLGWNAGITIF</sequence>
<dbReference type="SUPFAM" id="SSF49464">
    <property type="entry name" value="Carboxypeptidase regulatory domain-like"/>
    <property type="match status" value="1"/>
</dbReference>
<name>A0A318URX3_9SPHI</name>